<evidence type="ECO:0000313" key="11">
    <source>
        <dbReference type="Proteomes" id="UP001147752"/>
    </source>
</evidence>
<comment type="similarity">
    <text evidence="2">Belongs to the methyltransferase superfamily.</text>
</comment>
<name>A0A9W9SSA5_9EURO</name>
<keyword evidence="5" id="KW-0489">Methyltransferase</keyword>
<accession>A0A9W9SSA5</accession>
<feature type="domain" description="Histidine-specific methyltransferase SAM-dependent" evidence="9">
    <location>
        <begin position="17"/>
        <end position="330"/>
    </location>
</feature>
<protein>
    <recommendedName>
        <fullName evidence="7">4-dimethylallyltryptophan N-methyltransferase</fullName>
        <ecNumber evidence="7">2.1.1.261</ecNumber>
    </recommendedName>
</protein>
<keyword evidence="4" id="KW-0017">Alkaloid metabolism</keyword>
<dbReference type="AlphaFoldDB" id="A0A9W9SSA5"/>
<comment type="pathway">
    <text evidence="1">Alkaloid biosynthesis; ergot alkaloid biosynthesis.</text>
</comment>
<dbReference type="GO" id="GO:0008168">
    <property type="term" value="F:methyltransferase activity"/>
    <property type="evidence" value="ECO:0007669"/>
    <property type="project" value="UniProtKB-KW"/>
</dbReference>
<dbReference type="OrthoDB" id="659at2759"/>
<dbReference type="InterPro" id="IPR017805">
    <property type="entry name" value="SAM_MeTrfase_EasF-type_put"/>
</dbReference>
<evidence type="ECO:0000256" key="7">
    <source>
        <dbReference type="ARBA" id="ARBA00039094"/>
    </source>
</evidence>
<keyword evidence="6" id="KW-0808">Transferase</keyword>
<dbReference type="PANTHER" id="PTHR43397">
    <property type="entry name" value="ERGOTHIONEINE BIOSYNTHESIS PROTEIN 1"/>
    <property type="match status" value="1"/>
</dbReference>
<evidence type="ECO:0000256" key="6">
    <source>
        <dbReference type="ARBA" id="ARBA00022679"/>
    </source>
</evidence>
<dbReference type="InterPro" id="IPR029063">
    <property type="entry name" value="SAM-dependent_MTases_sf"/>
</dbReference>
<dbReference type="PANTHER" id="PTHR43397:SF1">
    <property type="entry name" value="ERGOTHIONEINE BIOSYNTHESIS PROTEIN 1"/>
    <property type="match status" value="1"/>
</dbReference>
<dbReference type="Gene3D" id="3.40.50.150">
    <property type="entry name" value="Vaccinia Virus protein VP39"/>
    <property type="match status" value="1"/>
</dbReference>
<dbReference type="EC" id="2.1.1.261" evidence="7"/>
<dbReference type="GeneID" id="81458511"/>
<dbReference type="RefSeq" id="XP_056583463.1">
    <property type="nucleotide sequence ID" value="XM_056719328.1"/>
</dbReference>
<evidence type="ECO:0000256" key="5">
    <source>
        <dbReference type="ARBA" id="ARBA00022603"/>
    </source>
</evidence>
<dbReference type="InterPro" id="IPR019257">
    <property type="entry name" value="MeTrfase_dom"/>
</dbReference>
<evidence type="ECO:0000256" key="4">
    <source>
        <dbReference type="ARBA" id="ARBA00022589"/>
    </source>
</evidence>
<gene>
    <name evidence="10" type="ORF">N7517_001598</name>
</gene>
<evidence type="ECO:0000256" key="3">
    <source>
        <dbReference type="ARBA" id="ARBA00011738"/>
    </source>
</evidence>
<evidence type="ECO:0000256" key="8">
    <source>
        <dbReference type="ARBA" id="ARBA00049425"/>
    </source>
</evidence>
<evidence type="ECO:0000256" key="1">
    <source>
        <dbReference type="ARBA" id="ARBA00005107"/>
    </source>
</evidence>
<sequence length="334" mass="36974">MRILDIRRSKFEESIPDQVTAGLSETCKTLPALLFYSGEGIRHWVRHSTAPDFYPRHEELRILRARAAEMAASIADNSVVVDLGSASLDKVLPLLEALEAAKKSVTYYALDLNFSELQSTLEALPMERFESVKFGALHGTFDDGVQWLKDTPGVQDLPHCLLLFGLTVGNFSRPNAAKFLQDIALGALASSPADSSILLSLDSCKLPTKVLRAYTADGVVPFALASLTYGNKLFASAGEDGPVFHVDDWHFLSEWNYVLGRHEACLIPKGQDIRLGSPLNNIVEKHEKIRFGCSYKYDANERKDLFGLAGLDNVAEWSFEGCDVSFYQLRLSPN</sequence>
<comment type="catalytic activity">
    <reaction evidence="8">
        <text>4-(3-methylbut-2-enyl)-L-tryptophan + S-adenosyl-L-methionine = 4-(3-methylbut-2-enyl)-L-abrine + S-adenosyl-L-homocysteine + H(+)</text>
        <dbReference type="Rhea" id="RHEA:34435"/>
        <dbReference type="ChEBI" id="CHEBI:15378"/>
        <dbReference type="ChEBI" id="CHEBI:57856"/>
        <dbReference type="ChEBI" id="CHEBI:58209"/>
        <dbReference type="ChEBI" id="CHEBI:59789"/>
        <dbReference type="ChEBI" id="CHEBI:67248"/>
        <dbReference type="EC" id="2.1.1.261"/>
    </reaction>
</comment>
<dbReference type="GO" id="GO:0009820">
    <property type="term" value="P:alkaloid metabolic process"/>
    <property type="evidence" value="ECO:0007669"/>
    <property type="project" value="UniProtKB-KW"/>
</dbReference>
<dbReference type="GO" id="GO:0032259">
    <property type="term" value="P:methylation"/>
    <property type="evidence" value="ECO:0007669"/>
    <property type="project" value="UniProtKB-KW"/>
</dbReference>
<reference evidence="10" key="2">
    <citation type="journal article" date="2023" name="IMA Fungus">
        <title>Comparative genomic study of the Penicillium genus elucidates a diverse pangenome and 15 lateral gene transfer events.</title>
        <authorList>
            <person name="Petersen C."/>
            <person name="Sorensen T."/>
            <person name="Nielsen M.R."/>
            <person name="Sondergaard T.E."/>
            <person name="Sorensen J.L."/>
            <person name="Fitzpatrick D.A."/>
            <person name="Frisvad J.C."/>
            <person name="Nielsen K.L."/>
        </authorList>
    </citation>
    <scope>NUCLEOTIDE SEQUENCE</scope>
    <source>
        <strain evidence="10">IBT 3081</strain>
    </source>
</reference>
<proteinExistence type="inferred from homology"/>
<evidence type="ECO:0000259" key="9">
    <source>
        <dbReference type="Pfam" id="PF10017"/>
    </source>
</evidence>
<evidence type="ECO:0000313" key="10">
    <source>
        <dbReference type="EMBL" id="KAJ5383687.1"/>
    </source>
</evidence>
<dbReference type="EMBL" id="JAPZBT010000001">
    <property type="protein sequence ID" value="KAJ5383687.1"/>
    <property type="molecule type" value="Genomic_DNA"/>
</dbReference>
<comment type="caution">
    <text evidence="10">The sequence shown here is derived from an EMBL/GenBank/DDBJ whole genome shotgun (WGS) entry which is preliminary data.</text>
</comment>
<reference evidence="10" key="1">
    <citation type="submission" date="2022-12" db="EMBL/GenBank/DDBJ databases">
        <authorList>
            <person name="Petersen C."/>
        </authorList>
    </citation>
    <scope>NUCLEOTIDE SEQUENCE</scope>
    <source>
        <strain evidence="10">IBT 3081</strain>
    </source>
</reference>
<dbReference type="Pfam" id="PF10017">
    <property type="entry name" value="Methyltransf_33"/>
    <property type="match status" value="1"/>
</dbReference>
<dbReference type="Proteomes" id="UP001147752">
    <property type="component" value="Unassembled WGS sequence"/>
</dbReference>
<organism evidence="10 11">
    <name type="scientific">Penicillium concentricum</name>
    <dbReference type="NCBI Taxonomy" id="293559"/>
    <lineage>
        <taxon>Eukaryota</taxon>
        <taxon>Fungi</taxon>
        <taxon>Dikarya</taxon>
        <taxon>Ascomycota</taxon>
        <taxon>Pezizomycotina</taxon>
        <taxon>Eurotiomycetes</taxon>
        <taxon>Eurotiomycetidae</taxon>
        <taxon>Eurotiales</taxon>
        <taxon>Aspergillaceae</taxon>
        <taxon>Penicillium</taxon>
    </lineage>
</organism>
<dbReference type="InterPro" id="IPR051128">
    <property type="entry name" value="EgtD_Methyltrsf_superfamily"/>
</dbReference>
<dbReference type="InterPro" id="IPR017804">
    <property type="entry name" value="MeTrfase_EgtD-like"/>
</dbReference>
<dbReference type="PIRSF" id="PIRSF018005">
    <property type="entry name" value="UCP018005"/>
    <property type="match status" value="1"/>
</dbReference>
<keyword evidence="11" id="KW-1185">Reference proteome</keyword>
<comment type="subunit">
    <text evidence="3">Homodimer.</text>
</comment>
<dbReference type="NCBIfam" id="TIGR03439">
    <property type="entry name" value="methyl_EasF"/>
    <property type="match status" value="1"/>
</dbReference>
<evidence type="ECO:0000256" key="2">
    <source>
        <dbReference type="ARBA" id="ARBA00008361"/>
    </source>
</evidence>